<feature type="domain" description="FdhE N-terminal" evidence="2">
    <location>
        <begin position="82"/>
        <end position="163"/>
    </location>
</feature>
<dbReference type="InterPro" id="IPR056797">
    <property type="entry name" value="FdhE_central"/>
</dbReference>
<dbReference type="CDD" id="cd16341">
    <property type="entry name" value="FdhE"/>
    <property type="match status" value="1"/>
</dbReference>
<protein>
    <submittedName>
        <fullName evidence="5">Tat proofreading chaperone FdhE</fullName>
    </submittedName>
</protein>
<dbReference type="Gene3D" id="3.90.1670.10">
    <property type="entry name" value="FdhE-like domain"/>
    <property type="match status" value="1"/>
</dbReference>
<dbReference type="Pfam" id="PF24859">
    <property type="entry name" value="FdhE_central"/>
    <property type="match status" value="1"/>
</dbReference>
<keyword evidence="1" id="KW-0963">Cytoplasm</keyword>
<evidence type="ECO:0000256" key="1">
    <source>
        <dbReference type="ARBA" id="ARBA00022490"/>
    </source>
</evidence>
<name>A0ABY0ISB7_9RHOO</name>
<dbReference type="SUPFAM" id="SSF144020">
    <property type="entry name" value="FdhE-like"/>
    <property type="match status" value="1"/>
</dbReference>
<dbReference type="RefSeq" id="WP_130458900.1">
    <property type="nucleotide sequence ID" value="NZ_SHKM01000001.1"/>
</dbReference>
<gene>
    <name evidence="5" type="ORF">EV678_1299</name>
</gene>
<accession>A0ABY0ISB7</accession>
<evidence type="ECO:0000259" key="3">
    <source>
        <dbReference type="Pfam" id="PF24859"/>
    </source>
</evidence>
<evidence type="ECO:0000313" key="5">
    <source>
        <dbReference type="EMBL" id="RZT90482.1"/>
    </source>
</evidence>
<evidence type="ECO:0000259" key="4">
    <source>
        <dbReference type="Pfam" id="PF24860"/>
    </source>
</evidence>
<feature type="domain" description="FdhE central" evidence="3">
    <location>
        <begin position="171"/>
        <end position="208"/>
    </location>
</feature>
<evidence type="ECO:0000313" key="6">
    <source>
        <dbReference type="Proteomes" id="UP000292136"/>
    </source>
</evidence>
<dbReference type="PANTHER" id="PTHR37689:SF1">
    <property type="entry name" value="PROTEIN FDHE"/>
    <property type="match status" value="1"/>
</dbReference>
<dbReference type="InterPro" id="IPR056774">
    <property type="entry name" value="FdhE_N"/>
</dbReference>
<dbReference type="NCBIfam" id="TIGR01562">
    <property type="entry name" value="FdhE"/>
    <property type="match status" value="1"/>
</dbReference>
<dbReference type="PIRSF" id="PIRSF018296">
    <property type="entry name" value="Format_dh_formtn"/>
    <property type="match status" value="1"/>
</dbReference>
<dbReference type="PANTHER" id="PTHR37689">
    <property type="entry name" value="PROTEIN FDHE"/>
    <property type="match status" value="1"/>
</dbReference>
<dbReference type="EMBL" id="SHKM01000001">
    <property type="protein sequence ID" value="RZT90482.1"/>
    <property type="molecule type" value="Genomic_DNA"/>
</dbReference>
<dbReference type="InterPro" id="IPR006452">
    <property type="entry name" value="Formate_DH_accessory"/>
</dbReference>
<feature type="domain" description="FdhE N-terminal" evidence="2">
    <location>
        <begin position="26"/>
        <end position="76"/>
    </location>
</feature>
<dbReference type="Pfam" id="PF04216">
    <property type="entry name" value="FdhE_N"/>
    <property type="match status" value="2"/>
</dbReference>
<sequence length="292" mass="30385">MTLSAHDDTAAAMAAAGLVPGQSPSPVRLPAASVFKTRAARLRQLAEGHSLGDWLGFVATLSDAQQQRIDAAPGLTPGASPEQQWQGDLQALLALLQDQVPEPARPTLAALQHADAASLSALAERIVGGTMEADDMILAPFVMAALQVAWTRHAAGLDAASVAAPATAHSCPVCGSAPVAGVIHVGNESGGLRYLHCGLCHTAWHHVRATCVACGEGKEVSYRALDEREDGARAEACDTCRNYLKLLLAEKVPGAPGLDPIADDMATLALDILVSEEGYQRIGINPFLLLGE</sequence>
<dbReference type="Pfam" id="PF24860">
    <property type="entry name" value="FdhE_C"/>
    <property type="match status" value="1"/>
</dbReference>
<feature type="domain" description="FdhE C-terminal" evidence="4">
    <location>
        <begin position="211"/>
        <end position="288"/>
    </location>
</feature>
<organism evidence="5 6">
    <name type="scientific">Azospira oryzae</name>
    <dbReference type="NCBI Taxonomy" id="146939"/>
    <lineage>
        <taxon>Bacteria</taxon>
        <taxon>Pseudomonadati</taxon>
        <taxon>Pseudomonadota</taxon>
        <taxon>Betaproteobacteria</taxon>
        <taxon>Rhodocyclales</taxon>
        <taxon>Rhodocyclaceae</taxon>
        <taxon>Azospira</taxon>
    </lineage>
</organism>
<dbReference type="InterPro" id="IPR056796">
    <property type="entry name" value="FdhE_C"/>
</dbReference>
<keyword evidence="6" id="KW-1185">Reference proteome</keyword>
<dbReference type="InterPro" id="IPR024064">
    <property type="entry name" value="FdhE-like_sf"/>
</dbReference>
<evidence type="ECO:0000259" key="2">
    <source>
        <dbReference type="Pfam" id="PF04216"/>
    </source>
</evidence>
<reference evidence="5 6" key="1">
    <citation type="submission" date="2019-02" db="EMBL/GenBank/DDBJ databases">
        <title>Genomic Encyclopedia of Type Strains, Phase IV (KMG-IV): sequencing the most valuable type-strain genomes for metagenomic binning, comparative biology and taxonomic classification.</title>
        <authorList>
            <person name="Goeker M."/>
        </authorList>
    </citation>
    <scope>NUCLEOTIDE SEQUENCE [LARGE SCALE GENOMIC DNA]</scope>
    <source>
        <strain evidence="5 6">DSM 21223</strain>
    </source>
</reference>
<dbReference type="Proteomes" id="UP000292136">
    <property type="component" value="Unassembled WGS sequence"/>
</dbReference>
<proteinExistence type="predicted"/>
<comment type="caution">
    <text evidence="5">The sequence shown here is derived from an EMBL/GenBank/DDBJ whole genome shotgun (WGS) entry which is preliminary data.</text>
</comment>